<feature type="domain" description="DUF7918" evidence="2">
    <location>
        <begin position="11"/>
        <end position="214"/>
    </location>
</feature>
<accession>A0A8H4ILQ9</accession>
<dbReference type="Proteomes" id="UP000572817">
    <property type="component" value="Unassembled WGS sequence"/>
</dbReference>
<dbReference type="PANTHER" id="PTHR36223:SF1">
    <property type="entry name" value="TRANSCRIPTION ELONGATION FACTOR EAF N-TERMINAL DOMAIN-CONTAINING PROTEIN"/>
    <property type="match status" value="1"/>
</dbReference>
<proteinExistence type="predicted"/>
<reference evidence="3" key="1">
    <citation type="submission" date="2020-04" db="EMBL/GenBank/DDBJ databases">
        <title>Genome Assembly and Annotation of Botryosphaeria dothidea sdau 11-99, a Latent Pathogen of Apple Fruit Ring Rot in China.</title>
        <authorList>
            <person name="Yu C."/>
            <person name="Diao Y."/>
            <person name="Lu Q."/>
            <person name="Zhao J."/>
            <person name="Cui S."/>
            <person name="Peng C."/>
            <person name="He B."/>
            <person name="Liu H."/>
        </authorList>
    </citation>
    <scope>NUCLEOTIDE SEQUENCE [LARGE SCALE GENOMIC DNA]</scope>
    <source>
        <strain evidence="3">Sdau11-99</strain>
    </source>
</reference>
<dbReference type="OrthoDB" id="3364132at2759"/>
<dbReference type="InterPro" id="IPR057678">
    <property type="entry name" value="DUF7918"/>
</dbReference>
<name>A0A8H4ILQ9_9PEZI</name>
<evidence type="ECO:0000313" key="3">
    <source>
        <dbReference type="EMBL" id="KAF4303405.1"/>
    </source>
</evidence>
<evidence type="ECO:0000313" key="4">
    <source>
        <dbReference type="Proteomes" id="UP000572817"/>
    </source>
</evidence>
<protein>
    <recommendedName>
        <fullName evidence="2">DUF7918 domain-containing protein</fullName>
    </recommendedName>
</protein>
<dbReference type="EMBL" id="WWBZ02000062">
    <property type="protein sequence ID" value="KAF4303405.1"/>
    <property type="molecule type" value="Genomic_DNA"/>
</dbReference>
<dbReference type="PANTHER" id="PTHR36223">
    <property type="entry name" value="BETA-LACTAMASE-TYPE TRANSPEPTIDASE FOLD DOMAIN CONTAINING PROTEIN"/>
    <property type="match status" value="1"/>
</dbReference>
<evidence type="ECO:0000256" key="1">
    <source>
        <dbReference type="SAM" id="MobiDB-lite"/>
    </source>
</evidence>
<keyword evidence="4" id="KW-1185">Reference proteome</keyword>
<organism evidence="3 4">
    <name type="scientific">Botryosphaeria dothidea</name>
    <dbReference type="NCBI Taxonomy" id="55169"/>
    <lineage>
        <taxon>Eukaryota</taxon>
        <taxon>Fungi</taxon>
        <taxon>Dikarya</taxon>
        <taxon>Ascomycota</taxon>
        <taxon>Pezizomycotina</taxon>
        <taxon>Dothideomycetes</taxon>
        <taxon>Dothideomycetes incertae sedis</taxon>
        <taxon>Botryosphaeriales</taxon>
        <taxon>Botryosphaeriaceae</taxon>
        <taxon>Botryosphaeria</taxon>
    </lineage>
</organism>
<dbReference type="AlphaFoldDB" id="A0A8H4ILQ9"/>
<evidence type="ECO:0000259" key="2">
    <source>
        <dbReference type="Pfam" id="PF25534"/>
    </source>
</evidence>
<gene>
    <name evidence="3" type="ORF">GTA08_BOTSDO08841</name>
</gene>
<comment type="caution">
    <text evidence="3">The sequence shown here is derived from an EMBL/GenBank/DDBJ whole genome shotgun (WGS) entry which is preliminary data.</text>
</comment>
<feature type="region of interest" description="Disordered" evidence="1">
    <location>
        <begin position="257"/>
        <end position="310"/>
    </location>
</feature>
<dbReference type="Pfam" id="PF25534">
    <property type="entry name" value="DUF7918"/>
    <property type="match status" value="1"/>
</dbReference>
<sequence>MAVLSGLPGPAVKVKVNGKALKEHVNGGEEDPDDTVTRYIEVTSNAKFTVHWTHASKSEIQGLGPSNTKAWEHFPIRLEGLKRVRSYEEGQCYERDMVFSEVNIDESNESLHSDERAGKLRSLGEIKVIFWHGKASEDLVPVEGSQPLEAIEKIPGKTLKGRAVSHHSKIGEAKAISQFQSWPFDYEDGKPFATFIFRYRSRDALKAEYIIPRTPSPVPLEERHVEDLTVEEAREHVSRLKGQATLQQVPKREIKEEVEKEVKRGRRSSSPSFAGLQSDDSDIEIISVHDRSRKRQRISDSAEVVDLSGY</sequence>